<dbReference type="EMBL" id="JAAFOW010002368">
    <property type="protein sequence ID" value="KAF5257235.1"/>
    <property type="molecule type" value="Genomic_DNA"/>
</dbReference>
<dbReference type="Pfam" id="PF07976">
    <property type="entry name" value="Phe_hydrox_dim"/>
    <property type="match status" value="1"/>
</dbReference>
<proteinExistence type="inferred from homology"/>
<dbReference type="Gene3D" id="3.40.30.20">
    <property type="match status" value="1"/>
</dbReference>
<dbReference type="SUPFAM" id="SSF51905">
    <property type="entry name" value="FAD/NAD(P)-binding domain"/>
    <property type="match status" value="1"/>
</dbReference>
<dbReference type="InterPro" id="IPR012941">
    <property type="entry name" value="Phe_hydrox_C_dim_dom"/>
</dbReference>
<name>A0A8H5A5Q4_FUSOX</name>
<dbReference type="Pfam" id="PF01494">
    <property type="entry name" value="FAD_binding_3"/>
    <property type="match status" value="1"/>
</dbReference>
<feature type="domain" description="FAD-binding" evidence="5">
    <location>
        <begin position="172"/>
        <end position="368"/>
    </location>
</feature>
<dbReference type="Proteomes" id="UP000558688">
    <property type="component" value="Unassembled WGS sequence"/>
</dbReference>
<dbReference type="PANTHER" id="PTHR43004">
    <property type="entry name" value="TRK SYSTEM POTASSIUM UPTAKE PROTEIN"/>
    <property type="match status" value="1"/>
</dbReference>
<dbReference type="InterPro" id="IPR036249">
    <property type="entry name" value="Thioredoxin-like_sf"/>
</dbReference>
<gene>
    <name evidence="7" type="ORF">FOXYS1_12254</name>
</gene>
<feature type="domain" description="Phenol hydroxylase-like C-terminal dimerisation" evidence="6">
    <location>
        <begin position="411"/>
        <end position="621"/>
    </location>
</feature>
<evidence type="ECO:0000256" key="3">
    <source>
        <dbReference type="ARBA" id="ARBA00022827"/>
    </source>
</evidence>
<keyword evidence="2" id="KW-0285">Flavoprotein</keyword>
<reference evidence="7" key="1">
    <citation type="submission" date="2020-02" db="EMBL/GenBank/DDBJ databases">
        <title>Identification and distribution of gene clusters putatively required for synthesis of sphingolipid metabolism inhibitors in phylogenetically diverse species of the filamentous fungus Fusarium.</title>
        <authorList>
            <person name="Kim H.-S."/>
            <person name="Busman M."/>
            <person name="Brown D.W."/>
            <person name="Divon H."/>
            <person name="Uhlig S."/>
            <person name="Proctor R.H."/>
        </authorList>
    </citation>
    <scope>NUCLEOTIDE SEQUENCE [LARGE SCALE GENOMIC DNA]</scope>
    <source>
        <strain evidence="7">NRRL 39464</strain>
    </source>
</reference>
<comment type="caution">
    <text evidence="7">The sequence shown here is derived from an EMBL/GenBank/DDBJ whole genome shotgun (WGS) entry which is preliminary data.</text>
</comment>
<organism evidence="7 8">
    <name type="scientific">Fusarium oxysporum</name>
    <name type="common">Fusarium vascular wilt</name>
    <dbReference type="NCBI Taxonomy" id="5507"/>
    <lineage>
        <taxon>Eukaryota</taxon>
        <taxon>Fungi</taxon>
        <taxon>Dikarya</taxon>
        <taxon>Ascomycota</taxon>
        <taxon>Pezizomycotina</taxon>
        <taxon>Sordariomycetes</taxon>
        <taxon>Hypocreomycetidae</taxon>
        <taxon>Hypocreales</taxon>
        <taxon>Nectriaceae</taxon>
        <taxon>Fusarium</taxon>
        <taxon>Fusarium oxysporum species complex</taxon>
    </lineage>
</organism>
<protein>
    <recommendedName>
        <fullName evidence="9">Phenol 2-monooxygenase</fullName>
    </recommendedName>
</protein>
<dbReference type="AlphaFoldDB" id="A0A8H5A5Q4"/>
<dbReference type="InterPro" id="IPR002938">
    <property type="entry name" value="FAD-bd"/>
</dbReference>
<dbReference type="InterPro" id="IPR050641">
    <property type="entry name" value="RIFMO-like"/>
</dbReference>
<keyword evidence="4" id="KW-0560">Oxidoreductase</keyword>
<dbReference type="GO" id="GO:0016709">
    <property type="term" value="F:oxidoreductase activity, acting on paired donors, with incorporation or reduction of molecular oxygen, NAD(P)H as one donor, and incorporation of one atom of oxygen"/>
    <property type="evidence" value="ECO:0007669"/>
    <property type="project" value="UniProtKB-ARBA"/>
</dbReference>
<dbReference type="InterPro" id="IPR038220">
    <property type="entry name" value="PHOX_C_sf"/>
</dbReference>
<evidence type="ECO:0000256" key="4">
    <source>
        <dbReference type="ARBA" id="ARBA00023002"/>
    </source>
</evidence>
<evidence type="ECO:0000313" key="7">
    <source>
        <dbReference type="EMBL" id="KAF5257235.1"/>
    </source>
</evidence>
<evidence type="ECO:0000313" key="8">
    <source>
        <dbReference type="Proteomes" id="UP000558688"/>
    </source>
</evidence>
<dbReference type="SUPFAM" id="SSF52833">
    <property type="entry name" value="Thioredoxin-like"/>
    <property type="match status" value="1"/>
</dbReference>
<dbReference type="Gene3D" id="3.50.50.60">
    <property type="entry name" value="FAD/NAD(P)-binding domain"/>
    <property type="match status" value="1"/>
</dbReference>
<dbReference type="PANTHER" id="PTHR43004:SF20">
    <property type="entry name" value="2-MONOOXYGENASE, PUTATIVE (AFU_ORTHOLOGUE AFUA_1G13660)-RELATED"/>
    <property type="match status" value="1"/>
</dbReference>
<evidence type="ECO:0008006" key="9">
    <source>
        <dbReference type="Google" id="ProtNLM"/>
    </source>
</evidence>
<sequence>MQLSNETNPKQTSVDVLIIGAGPSGLMLWTCGFERTADYFELILDSLGIGQDVWREANHMLEIRFWVSVVLLIRSQVEAIAYPDQNPDQDGKLYRSDRIVDTIPGLSCFQQATLHQARIEDHLLGYIWKHSNISVERGIMPESLSIDKQKSEDADEYAISIVLRHLVPEAIEEPVARGSADSRTETVHAKYLVGCDGAHSWTRRQIGSIMEGEQTDFVWGVLDIIPITDFPDIRYRCAIHSATGSLMVIPREDGYLDRFKTTPGTLVASARNTLAPYTLSYKHCHWWTAYRIGQRVGSKFSKENRVFLAGDAVHTHSPKAGQGMNISMHDTYNLGWKLARVIKGWASPDLLKIRDTERHRIAKGLIEFDQRFSRLFSGRPTKDIMDTTGVDLRTFKAVFEKGNLFASGCAVEYPASLIVAKLDNVPEEKDLAYDKMATIGRTSGSFTSITGKQGLASKVPIGMRMPSYKELLPSTGVWRLLVFAGDIRDQAQFLRYQKLGAALDATDPFLQRYTVRGGATWPQRLVEVLTIHSAPRVETELRQFPEVFHPFSEEYGWDYNKIFVDDDTYHEGPGRAYEDYGINKLTGCVIIVRPDQYVSWVGDLEDVTSMEQFLSAFMKDQNVKAR</sequence>
<evidence type="ECO:0000259" key="5">
    <source>
        <dbReference type="Pfam" id="PF01494"/>
    </source>
</evidence>
<keyword evidence="3" id="KW-0274">FAD</keyword>
<dbReference type="InterPro" id="IPR036188">
    <property type="entry name" value="FAD/NAD-bd_sf"/>
</dbReference>
<dbReference type="CDD" id="cd02979">
    <property type="entry name" value="PHOX_C"/>
    <property type="match status" value="1"/>
</dbReference>
<evidence type="ECO:0000256" key="1">
    <source>
        <dbReference type="ARBA" id="ARBA00007801"/>
    </source>
</evidence>
<dbReference type="Gene3D" id="3.30.9.10">
    <property type="entry name" value="D-Amino Acid Oxidase, subunit A, domain 2"/>
    <property type="match status" value="1"/>
</dbReference>
<dbReference type="SUPFAM" id="SSF54373">
    <property type="entry name" value="FAD-linked reductases, C-terminal domain"/>
    <property type="match status" value="1"/>
</dbReference>
<comment type="similarity">
    <text evidence="1">Belongs to the PheA/TfdB FAD monooxygenase family.</text>
</comment>
<dbReference type="GO" id="GO:0071949">
    <property type="term" value="F:FAD binding"/>
    <property type="evidence" value="ECO:0007669"/>
    <property type="project" value="InterPro"/>
</dbReference>
<accession>A0A8H5A5Q4</accession>
<evidence type="ECO:0000259" key="6">
    <source>
        <dbReference type="Pfam" id="PF07976"/>
    </source>
</evidence>
<evidence type="ECO:0000256" key="2">
    <source>
        <dbReference type="ARBA" id="ARBA00022630"/>
    </source>
</evidence>
<dbReference type="PRINTS" id="PR00420">
    <property type="entry name" value="RNGMNOXGNASE"/>
</dbReference>